<dbReference type="Pfam" id="PF12638">
    <property type="entry name" value="Staygreen"/>
    <property type="match status" value="1"/>
</dbReference>
<comment type="subcellular location">
    <subcellularLocation>
        <location evidence="1">Plastid</location>
        <location evidence="1">Chloroplast</location>
    </subcellularLocation>
</comment>
<dbReference type="InterPro" id="IPR024438">
    <property type="entry name" value="Staygreen"/>
</dbReference>
<keyword evidence="4" id="KW-0934">Plastid</keyword>
<organism evidence="7">
    <name type="scientific">Lolium perenne</name>
    <name type="common">Perennial ryegrass</name>
    <dbReference type="NCBI Taxonomy" id="4522"/>
    <lineage>
        <taxon>Eukaryota</taxon>
        <taxon>Viridiplantae</taxon>
        <taxon>Streptophyta</taxon>
        <taxon>Embryophyta</taxon>
        <taxon>Tracheophyta</taxon>
        <taxon>Spermatophyta</taxon>
        <taxon>Magnoliopsida</taxon>
        <taxon>Liliopsida</taxon>
        <taxon>Poales</taxon>
        <taxon>Poaceae</taxon>
        <taxon>BOP clade</taxon>
        <taxon>Pooideae</taxon>
        <taxon>Poodae</taxon>
        <taxon>Poeae</taxon>
        <taxon>Poeae Chloroplast Group 2 (Poeae type)</taxon>
        <taxon>Loliodinae</taxon>
        <taxon>Loliinae</taxon>
        <taxon>Lolium</taxon>
    </lineage>
</organism>
<feature type="domain" description="Staygreen protein" evidence="6">
    <location>
        <begin position="53"/>
        <end position="214"/>
    </location>
</feature>
<evidence type="ECO:0000256" key="3">
    <source>
        <dbReference type="ARBA" id="ARBA00022528"/>
    </source>
</evidence>
<evidence type="ECO:0000259" key="6">
    <source>
        <dbReference type="Pfam" id="PF12638"/>
    </source>
</evidence>
<name>A0A1Q1NIC2_LOLPR</name>
<sequence length="287" mass="31967">MATAASTMSLLPLSQLKQLQQQRRHGGASSVLVLGRRKRFVVPRARLFGPAIFEASKLKVLFVGVEEANSKHPGKLPRTYTLTHSDVTARLTLAVSHTIHAAQLQGWYNRLQRDEVVAEWKKVQGAMSLHVHCHISGGHFLLDLIGHFLLDLIAPLRYYIFRKELPVVLKAFVHGDGSLFSSHPELEEATVWVYFHSNLPRFNRVECWGPLHDAAAPYDDEVAVDAPAADPTMAMTAADEPQTMPPASEWPRRCTGKCECCFPPECLIPWPHERDMAAATDAGQPPQ</sequence>
<comment type="similarity">
    <text evidence="2">Belongs to the staygreen family.</text>
</comment>
<evidence type="ECO:0000256" key="2">
    <source>
        <dbReference type="ARBA" id="ARBA00009234"/>
    </source>
</evidence>
<dbReference type="AlphaFoldDB" id="A0A1Q1NIC2"/>
<evidence type="ECO:0000256" key="5">
    <source>
        <dbReference type="ARBA" id="ARBA00022946"/>
    </source>
</evidence>
<keyword evidence="3" id="KW-0150">Chloroplast</keyword>
<reference evidence="7" key="1">
    <citation type="journal article" date="2016" name="Front. Plant Sci.">
        <title>Exogenous Melatonin Suppresses Dark-Induced Leaf Senescence by Activating the Superoxide Dismutase-Catalase Antioxidant Pathway and Down-Regulating Chlorophyll Degradation in Excised Leaves of Perennial Ryegrass (Lolium perenne L.).</title>
        <authorList>
            <person name="Zhang J."/>
            <person name="Li H."/>
            <person name="Xu B."/>
            <person name="Li J."/>
            <person name="Huang B."/>
        </authorList>
    </citation>
    <scope>NUCLEOTIDE SEQUENCE</scope>
</reference>
<proteinExistence type="evidence at transcript level"/>
<dbReference type="PANTHER" id="PTHR31750:SF4">
    <property type="entry name" value="LP06106P"/>
    <property type="match status" value="1"/>
</dbReference>
<accession>A0A1Q1NIC2</accession>
<dbReference type="GO" id="GO:0009507">
    <property type="term" value="C:chloroplast"/>
    <property type="evidence" value="ECO:0007669"/>
    <property type="project" value="UniProtKB-SubCell"/>
</dbReference>
<dbReference type="EMBL" id="KX686494">
    <property type="protein sequence ID" value="AQM55942.1"/>
    <property type="molecule type" value="mRNA"/>
</dbReference>
<evidence type="ECO:0000256" key="4">
    <source>
        <dbReference type="ARBA" id="ARBA00022640"/>
    </source>
</evidence>
<gene>
    <name evidence="7" type="primary">SGR</name>
</gene>
<keyword evidence="5" id="KW-0809">Transit peptide</keyword>
<dbReference type="PANTHER" id="PTHR31750">
    <property type="entry name" value="PROTEIN STAY-GREEN 1, CHLOROPLASTIC-RELATED"/>
    <property type="match status" value="1"/>
</dbReference>
<protein>
    <submittedName>
        <fullName evidence="7">Stay-green</fullName>
    </submittedName>
</protein>
<dbReference type="GO" id="GO:0015996">
    <property type="term" value="P:chlorophyll catabolic process"/>
    <property type="evidence" value="ECO:0007669"/>
    <property type="project" value="TreeGrafter"/>
</dbReference>
<evidence type="ECO:0000313" key="7">
    <source>
        <dbReference type="EMBL" id="AQM55942.1"/>
    </source>
</evidence>
<evidence type="ECO:0000256" key="1">
    <source>
        <dbReference type="ARBA" id="ARBA00004229"/>
    </source>
</evidence>